<protein>
    <recommendedName>
        <fullName evidence="9">DNTTIP1 dimerisation domain-containing protein</fullName>
    </recommendedName>
</protein>
<dbReference type="Pfam" id="PF18192">
    <property type="entry name" value="DNTTIP1_dimer"/>
    <property type="match status" value="1"/>
</dbReference>
<sequence>MVVWRSPSANITQIKMMDSLEALKEIEGMTSLAEKEIKEISMIAWKNAHDMRPVTLAALANSKTSRPHNTLSKMRYRNMTSAAKSLDILRQNLQAAINKEIDLVIKKYLEKFFQPAVRNIRENLGAGSVTEDLIREVCRAMLEEAKQMYCSVTLHKSTSPPADTEFQTPDQISMRKRKASDSEREIPERSRAYPPFIKWDPSRVNKDTQFILSTTASKILGYMSLKGRMGLKNPDLVKYMVDQDDREWLTTAGIPGLMQGTPNVALFLLEDIVQLANFEEYRSNALLHAHELKGFVLPDFIQRKVRAYMTLMRTKYIEPEVTAPLPSPPPDPLERISPHFLDDIPLAYDELHLLDSSESTLQELSPSISEDAIFGLNCIDPCNTLQSVEENQPTIQMSVGVGVECLPSIITPLAMLETGGLVELEPSFMAIRGGETED</sequence>
<feature type="domain" description="DNTTIP1 dimerisation" evidence="5">
    <location>
        <begin position="84"/>
        <end position="149"/>
    </location>
</feature>
<proteinExistence type="predicted"/>
<evidence type="ECO:0000256" key="3">
    <source>
        <dbReference type="ARBA" id="ARBA00023242"/>
    </source>
</evidence>
<keyword evidence="8" id="KW-1185">Reference proteome</keyword>
<keyword evidence="3" id="KW-0539">Nucleus</keyword>
<gene>
    <name evidence="7" type="ORF">NEZAVI_LOCUS12461</name>
</gene>
<dbReference type="InterPro" id="IPR026064">
    <property type="entry name" value="TdIF1"/>
</dbReference>
<dbReference type="GO" id="GO:0031491">
    <property type="term" value="F:nucleosome binding"/>
    <property type="evidence" value="ECO:0007669"/>
    <property type="project" value="TreeGrafter"/>
</dbReference>
<evidence type="ECO:0000256" key="2">
    <source>
        <dbReference type="ARBA" id="ARBA00023125"/>
    </source>
</evidence>
<dbReference type="InterPro" id="IPR049121">
    <property type="entry name" value="TdIF1_C"/>
</dbReference>
<dbReference type="AlphaFoldDB" id="A0A9P0HLJ5"/>
<name>A0A9P0HLJ5_NEZVI</name>
<keyword evidence="2" id="KW-0238">DNA-binding</keyword>
<evidence type="ECO:0000313" key="7">
    <source>
        <dbReference type="EMBL" id="CAH1403954.1"/>
    </source>
</evidence>
<dbReference type="EMBL" id="OV725081">
    <property type="protein sequence ID" value="CAH1403954.1"/>
    <property type="molecule type" value="Genomic_DNA"/>
</dbReference>
<dbReference type="InterPro" id="IPR041384">
    <property type="entry name" value="DNTTIP1_dimer"/>
</dbReference>
<dbReference type="GO" id="GO:0003677">
    <property type="term" value="F:DNA binding"/>
    <property type="evidence" value="ECO:0007669"/>
    <property type="project" value="UniProtKB-KW"/>
</dbReference>
<evidence type="ECO:0000256" key="4">
    <source>
        <dbReference type="SAM" id="MobiDB-lite"/>
    </source>
</evidence>
<comment type="subcellular location">
    <subcellularLocation>
        <location evidence="1">Nucleus</location>
    </subcellularLocation>
</comment>
<feature type="compositionally biased region" description="Polar residues" evidence="4">
    <location>
        <begin position="158"/>
        <end position="171"/>
    </location>
</feature>
<evidence type="ECO:0000259" key="6">
    <source>
        <dbReference type="Pfam" id="PF21229"/>
    </source>
</evidence>
<accession>A0A9P0HLJ5</accession>
<organism evidence="7 8">
    <name type="scientific">Nezara viridula</name>
    <name type="common">Southern green stink bug</name>
    <name type="synonym">Cimex viridulus</name>
    <dbReference type="NCBI Taxonomy" id="85310"/>
    <lineage>
        <taxon>Eukaryota</taxon>
        <taxon>Metazoa</taxon>
        <taxon>Ecdysozoa</taxon>
        <taxon>Arthropoda</taxon>
        <taxon>Hexapoda</taxon>
        <taxon>Insecta</taxon>
        <taxon>Pterygota</taxon>
        <taxon>Neoptera</taxon>
        <taxon>Paraneoptera</taxon>
        <taxon>Hemiptera</taxon>
        <taxon>Heteroptera</taxon>
        <taxon>Panheteroptera</taxon>
        <taxon>Pentatomomorpha</taxon>
        <taxon>Pentatomoidea</taxon>
        <taxon>Pentatomidae</taxon>
        <taxon>Pentatominae</taxon>
        <taxon>Nezara</taxon>
    </lineage>
</organism>
<evidence type="ECO:0000259" key="5">
    <source>
        <dbReference type="Pfam" id="PF18192"/>
    </source>
</evidence>
<feature type="domain" description="TdIF1 C-terminal" evidence="6">
    <location>
        <begin position="207"/>
        <end position="304"/>
    </location>
</feature>
<reference evidence="7" key="1">
    <citation type="submission" date="2022-01" db="EMBL/GenBank/DDBJ databases">
        <authorList>
            <person name="King R."/>
        </authorList>
    </citation>
    <scope>NUCLEOTIDE SEQUENCE</scope>
</reference>
<feature type="region of interest" description="Disordered" evidence="4">
    <location>
        <begin position="158"/>
        <end position="187"/>
    </location>
</feature>
<dbReference type="PANTHER" id="PTHR23399">
    <property type="entry name" value="DEOXYNUCLEOTIDYLTRANSFERASE TERMINAL-INTERACTING PROTEIN 1"/>
    <property type="match status" value="1"/>
</dbReference>
<dbReference type="OrthoDB" id="5860246at2759"/>
<dbReference type="Pfam" id="PF21229">
    <property type="entry name" value="TdIF1_2nd"/>
    <property type="match status" value="1"/>
</dbReference>
<evidence type="ECO:0000313" key="8">
    <source>
        <dbReference type="Proteomes" id="UP001152798"/>
    </source>
</evidence>
<evidence type="ECO:0000256" key="1">
    <source>
        <dbReference type="ARBA" id="ARBA00004123"/>
    </source>
</evidence>
<dbReference type="PANTHER" id="PTHR23399:SF2">
    <property type="entry name" value="DEOXYNUCLEOTIDYLTRANSFERASE TERMINAL-INTERACTING PROTEIN 1"/>
    <property type="match status" value="1"/>
</dbReference>
<evidence type="ECO:0008006" key="9">
    <source>
        <dbReference type="Google" id="ProtNLM"/>
    </source>
</evidence>
<dbReference type="Proteomes" id="UP001152798">
    <property type="component" value="Chromosome 5"/>
</dbReference>
<dbReference type="GO" id="GO:0005634">
    <property type="term" value="C:nucleus"/>
    <property type="evidence" value="ECO:0007669"/>
    <property type="project" value="UniProtKB-SubCell"/>
</dbReference>